<dbReference type="GO" id="GO:0004853">
    <property type="term" value="F:uroporphyrinogen decarboxylase activity"/>
    <property type="evidence" value="ECO:0007669"/>
    <property type="project" value="InterPro"/>
</dbReference>
<dbReference type="PANTHER" id="PTHR47099">
    <property type="entry name" value="METHYLCOBAMIDE:COM METHYLTRANSFERASE MTBA"/>
    <property type="match status" value="1"/>
</dbReference>
<evidence type="ECO:0000259" key="1">
    <source>
        <dbReference type="Pfam" id="PF01208"/>
    </source>
</evidence>
<dbReference type="InterPro" id="IPR052024">
    <property type="entry name" value="Methanogen_methyltrans"/>
</dbReference>
<dbReference type="InterPro" id="IPR038071">
    <property type="entry name" value="UROD/MetE-like_sf"/>
</dbReference>
<dbReference type="Gene3D" id="3.20.20.210">
    <property type="match status" value="2"/>
</dbReference>
<dbReference type="InterPro" id="IPR000257">
    <property type="entry name" value="Uroporphyrinogen_deCOase"/>
</dbReference>
<dbReference type="GO" id="GO:0006779">
    <property type="term" value="P:porphyrin-containing compound biosynthetic process"/>
    <property type="evidence" value="ECO:0007669"/>
    <property type="project" value="InterPro"/>
</dbReference>
<gene>
    <name evidence="2" type="ORF">CYJ27_05915</name>
</gene>
<accession>A0A2I1K6G7</accession>
<dbReference type="SUPFAM" id="SSF51726">
    <property type="entry name" value="UROD/MetE-like"/>
    <property type="match status" value="2"/>
</dbReference>
<reference evidence="2 3" key="1">
    <citation type="submission" date="2017-12" db="EMBL/GenBank/DDBJ databases">
        <title>Phylogenetic diversity of female urinary microbiome.</title>
        <authorList>
            <person name="Thomas-White K."/>
            <person name="Wolfe A.J."/>
        </authorList>
    </citation>
    <scope>NUCLEOTIDE SEQUENCE [LARGE SCALE GENOMIC DNA]</scope>
    <source>
        <strain evidence="2 3">UMB0844</strain>
    </source>
</reference>
<dbReference type="EMBL" id="PKGZ01000004">
    <property type="protein sequence ID" value="PKY91236.1"/>
    <property type="molecule type" value="Genomic_DNA"/>
</dbReference>
<feature type="domain" description="Uroporphyrinogen decarboxylase (URO-D)" evidence="1">
    <location>
        <begin position="75"/>
        <end position="203"/>
    </location>
</feature>
<sequence>MIPNFPFSKDLNVYLLRLPVLRREDRITLIGNIDPVTVFLQGSEEDMRHSVQEAYQEAYDAPAGFILRSGCQVPYQTFALPYEQELIRHINHYTSDVSLHICGHITKVLPLIGQTGASALSVDQNVDLEIAKQELGDQMVIMGNVDPVAVLCQGSPDLVAEKVKACYAKGKDSPKGFILRSGCGVPYNTPIENIKTYLQVAREEGEK</sequence>
<dbReference type="PANTHER" id="PTHR47099:SF1">
    <property type="entry name" value="METHYLCOBAMIDE:COM METHYLTRANSFERASE MTBA"/>
    <property type="match status" value="1"/>
</dbReference>
<protein>
    <recommendedName>
        <fullName evidence="1">Uroporphyrinogen decarboxylase (URO-D) domain-containing protein</fullName>
    </recommendedName>
</protein>
<evidence type="ECO:0000313" key="2">
    <source>
        <dbReference type="EMBL" id="PKY91236.1"/>
    </source>
</evidence>
<dbReference type="Proteomes" id="UP000234775">
    <property type="component" value="Unassembled WGS sequence"/>
</dbReference>
<dbReference type="AlphaFoldDB" id="A0A2I1K6G7"/>
<proteinExistence type="predicted"/>
<comment type="caution">
    <text evidence="2">The sequence shown here is derived from an EMBL/GenBank/DDBJ whole genome shotgun (WGS) entry which is preliminary data.</text>
</comment>
<dbReference type="Pfam" id="PF01208">
    <property type="entry name" value="URO-D"/>
    <property type="match status" value="1"/>
</dbReference>
<name>A0A2I1K6G7_9LACT</name>
<evidence type="ECO:0000313" key="3">
    <source>
        <dbReference type="Proteomes" id="UP000234775"/>
    </source>
</evidence>
<keyword evidence="3" id="KW-1185">Reference proteome</keyword>
<organism evidence="2 3">
    <name type="scientific">Aerococcus christensenii</name>
    <dbReference type="NCBI Taxonomy" id="87541"/>
    <lineage>
        <taxon>Bacteria</taxon>
        <taxon>Bacillati</taxon>
        <taxon>Bacillota</taxon>
        <taxon>Bacilli</taxon>
        <taxon>Lactobacillales</taxon>
        <taxon>Aerococcaceae</taxon>
        <taxon>Aerococcus</taxon>
    </lineage>
</organism>